<dbReference type="GO" id="GO:0009507">
    <property type="term" value="C:chloroplast"/>
    <property type="evidence" value="ECO:0007669"/>
    <property type="project" value="UniProtKB-SubCell"/>
</dbReference>
<organism evidence="7">
    <name type="scientific">Medakamo hakoo</name>
    <dbReference type="NCBI Taxonomy" id="3113649"/>
    <lineage>
        <taxon>Eukaryota</taxon>
        <taxon>Viridiplantae</taxon>
        <taxon>Chlorophyta</taxon>
        <taxon>core chlorophytes</taxon>
        <taxon>Trebouxiophyceae</taxon>
        <taxon>Trebouxiophyceae incertae sedis</taxon>
        <taxon>Coccomyxaceae</taxon>
        <taxon>Medakamo</taxon>
    </lineage>
</organism>
<dbReference type="Pfam" id="PF00318">
    <property type="entry name" value="Ribosomal_S2"/>
    <property type="match status" value="1"/>
</dbReference>
<dbReference type="PROSITE" id="PS00963">
    <property type="entry name" value="RIBOSOMAL_S2_2"/>
    <property type="match status" value="1"/>
</dbReference>
<accession>A0A8E3ZK30</accession>
<dbReference type="InterPro" id="IPR023591">
    <property type="entry name" value="Ribosomal_uS2_flav_dom_sf"/>
</dbReference>
<dbReference type="CDD" id="cd01425">
    <property type="entry name" value="RPS2"/>
    <property type="match status" value="1"/>
</dbReference>
<evidence type="ECO:0000256" key="2">
    <source>
        <dbReference type="ARBA" id="ARBA00022980"/>
    </source>
</evidence>
<sequence length="262" mass="29588">MFADYMHSLSLDNLIFFYILETTRRIFVVSTTLEEMVQLGLHLGHQARKWNPKMAPYIYSKRNGTHIIDIVQTVSQLKEVSKFLTKAASEGKTFLFVGTKKQISQIVKDAALDCQSYYLTQRWLGGMLTNWQTMKTSIARLNELKVLEKHGHLDAMPKKQAALLRKQMERLDTYLGGVESMKKIPDVVIIIGQPDERNAVLECKKLGIPTVTLLDTDCDPTLADYFVPANDDSPGAVKFVLTSFADAIREGQKIAESKKSTK</sequence>
<comment type="subcellular location">
    <subcellularLocation>
        <location evidence="5">Plastid</location>
        <location evidence="5">Chloroplast</location>
    </subcellularLocation>
</comment>
<dbReference type="GO" id="GO:0006412">
    <property type="term" value="P:translation"/>
    <property type="evidence" value="ECO:0007669"/>
    <property type="project" value="UniProtKB-UniRule"/>
</dbReference>
<evidence type="ECO:0000256" key="3">
    <source>
        <dbReference type="ARBA" id="ARBA00023274"/>
    </source>
</evidence>
<dbReference type="GO" id="GO:0003735">
    <property type="term" value="F:structural constituent of ribosome"/>
    <property type="evidence" value="ECO:0007669"/>
    <property type="project" value="InterPro"/>
</dbReference>
<gene>
    <name evidence="5 7" type="primary">rps2</name>
</gene>
<evidence type="ECO:0000256" key="1">
    <source>
        <dbReference type="ARBA" id="ARBA00006242"/>
    </source>
</evidence>
<dbReference type="SUPFAM" id="SSF52313">
    <property type="entry name" value="Ribosomal protein S2"/>
    <property type="match status" value="1"/>
</dbReference>
<evidence type="ECO:0000256" key="5">
    <source>
        <dbReference type="HAMAP-Rule" id="MF_00291"/>
    </source>
</evidence>
<dbReference type="Gene3D" id="3.40.50.10490">
    <property type="entry name" value="Glucose-6-phosphate isomerase like protein, domain 1"/>
    <property type="match status" value="1"/>
</dbReference>
<dbReference type="AlphaFoldDB" id="A0A8E3ZK30"/>
<dbReference type="PRINTS" id="PR00395">
    <property type="entry name" value="RIBOSOMALS2"/>
</dbReference>
<dbReference type="GO" id="GO:0005763">
    <property type="term" value="C:mitochondrial small ribosomal subunit"/>
    <property type="evidence" value="ECO:0007669"/>
    <property type="project" value="TreeGrafter"/>
</dbReference>
<evidence type="ECO:0000256" key="6">
    <source>
        <dbReference type="RuleBase" id="RU003631"/>
    </source>
</evidence>
<proteinExistence type="inferred from homology"/>
<dbReference type="PANTHER" id="PTHR12534">
    <property type="entry name" value="30S RIBOSOMAL PROTEIN S2 PROKARYOTIC AND ORGANELLAR"/>
    <property type="match status" value="1"/>
</dbReference>
<keyword evidence="7" id="KW-0934">Plastid</keyword>
<evidence type="ECO:0000313" key="7">
    <source>
        <dbReference type="EMBL" id="BCT02583.1"/>
    </source>
</evidence>
<dbReference type="EMBL" id="LC604816">
    <property type="protein sequence ID" value="BCT02583.1"/>
    <property type="molecule type" value="Genomic_DNA"/>
</dbReference>
<dbReference type="InterPro" id="IPR018130">
    <property type="entry name" value="Ribosomal_uS2_CS"/>
</dbReference>
<dbReference type="Gene3D" id="1.10.287.610">
    <property type="entry name" value="Helix hairpin bin"/>
    <property type="match status" value="1"/>
</dbReference>
<dbReference type="InterPro" id="IPR001865">
    <property type="entry name" value="Ribosomal_uS2"/>
</dbReference>
<keyword evidence="7" id="KW-0150">Chloroplast</keyword>
<dbReference type="InterPro" id="IPR005706">
    <property type="entry name" value="Ribosomal_uS2_bac/mit/plastid"/>
</dbReference>
<keyword evidence="2 5" id="KW-0689">Ribosomal protein</keyword>
<reference evidence="7" key="1">
    <citation type="submission" date="2021-02" db="EMBL/GenBank/DDBJ databases">
        <title>Organelle genome of a novel green alga in the class Trebouxiophyceae.</title>
        <authorList>
            <person name="Takusagawa M."/>
            <person name="Misumi O."/>
            <person name="Inui T.I."/>
            <person name="Kato S."/>
            <person name="Matsunaga S."/>
            <person name="Kuroiwa H."/>
            <person name="Kuroiwa T."/>
        </authorList>
    </citation>
    <scope>NUCLEOTIDE SEQUENCE</scope>
    <source>
        <strain evidence="7">311 I</strain>
    </source>
</reference>
<geneLocation type="chloroplast" evidence="7"/>
<protein>
    <recommendedName>
        <fullName evidence="4 5">Small ribosomal subunit protein uS2c</fullName>
    </recommendedName>
</protein>
<dbReference type="FunFam" id="1.10.287.610:FF:000001">
    <property type="entry name" value="30S ribosomal protein S2"/>
    <property type="match status" value="1"/>
</dbReference>
<comment type="similarity">
    <text evidence="1 5 6">Belongs to the universal ribosomal protein uS2 family.</text>
</comment>
<dbReference type="PANTHER" id="PTHR12534:SF0">
    <property type="entry name" value="SMALL RIBOSOMAL SUBUNIT PROTEIN US2M"/>
    <property type="match status" value="1"/>
</dbReference>
<dbReference type="HAMAP" id="MF_00291_B">
    <property type="entry name" value="Ribosomal_uS2_B"/>
    <property type="match status" value="1"/>
</dbReference>
<name>A0A8E3ZK30_9CHLO</name>
<dbReference type="NCBIfam" id="TIGR01011">
    <property type="entry name" value="rpsB_bact"/>
    <property type="match status" value="1"/>
</dbReference>
<keyword evidence="3 5" id="KW-0687">Ribonucleoprotein</keyword>
<evidence type="ECO:0000256" key="4">
    <source>
        <dbReference type="ARBA" id="ARBA00035155"/>
    </source>
</evidence>